<gene>
    <name evidence="2" type="ORF">K3769_03000</name>
</gene>
<proteinExistence type="predicted"/>
<organism evidence="2 3">
    <name type="scientific">Streptomyces ortus</name>
    <dbReference type="NCBI Taxonomy" id="2867268"/>
    <lineage>
        <taxon>Bacteria</taxon>
        <taxon>Bacillati</taxon>
        <taxon>Actinomycetota</taxon>
        <taxon>Actinomycetes</taxon>
        <taxon>Kitasatosporales</taxon>
        <taxon>Streptomycetaceae</taxon>
        <taxon>Streptomyces</taxon>
    </lineage>
</organism>
<accession>A0ABT3UYJ3</accession>
<protein>
    <submittedName>
        <fullName evidence="2">Uncharacterized protein</fullName>
    </submittedName>
</protein>
<name>A0ABT3UYJ3_9ACTN</name>
<dbReference type="RefSeq" id="WP_267024874.1">
    <property type="nucleotide sequence ID" value="NZ_JAIFZO010000002.1"/>
</dbReference>
<keyword evidence="3" id="KW-1185">Reference proteome</keyword>
<dbReference type="NCBIfam" id="NF041638">
    <property type="entry name" value="QRL_CxxC_CxxC"/>
    <property type="match status" value="1"/>
</dbReference>
<comment type="caution">
    <text evidence="2">The sequence shown here is derived from an EMBL/GenBank/DDBJ whole genome shotgun (WGS) entry which is preliminary data.</text>
</comment>
<reference evidence="2" key="1">
    <citation type="journal article" date="2022" name="bioRxiv">
        <title>Discovery and biosynthetic assessment of Streptomyces ortus sp nov. isolated from a deep-sea sponge.</title>
        <authorList>
            <person name="Williams S.E."/>
        </authorList>
    </citation>
    <scope>NUCLEOTIDE SEQUENCE</scope>
    <source>
        <strain evidence="2">A15ISP2-DRY2</strain>
    </source>
</reference>
<dbReference type="EMBL" id="JAIFZO010000002">
    <property type="protein sequence ID" value="MCX4231754.1"/>
    <property type="molecule type" value="Genomic_DNA"/>
</dbReference>
<sequence>MPTARTKRPRCPQMMRKPRGASGLPEYDRGACPDHLATRRQLRDRSVSPGGHGPVGILRCARCRYTPQWSCPPGHRGRAWLYDLRLTRPKRVPTLAQEWALDRAMAARTTCPRCRRRYVYCLPLRTLGSCLECAEGIPADPATYTLPAGPAHHLAA</sequence>
<feature type="region of interest" description="Disordered" evidence="1">
    <location>
        <begin position="1"/>
        <end position="29"/>
    </location>
</feature>
<evidence type="ECO:0000256" key="1">
    <source>
        <dbReference type="SAM" id="MobiDB-lite"/>
    </source>
</evidence>
<feature type="compositionally biased region" description="Basic residues" evidence="1">
    <location>
        <begin position="1"/>
        <end position="10"/>
    </location>
</feature>
<evidence type="ECO:0000313" key="3">
    <source>
        <dbReference type="Proteomes" id="UP001165590"/>
    </source>
</evidence>
<dbReference type="InterPro" id="IPR048142">
    <property type="entry name" value="QRL_CxxC_CxxC"/>
</dbReference>
<dbReference type="Proteomes" id="UP001165590">
    <property type="component" value="Unassembled WGS sequence"/>
</dbReference>
<evidence type="ECO:0000313" key="2">
    <source>
        <dbReference type="EMBL" id="MCX4231754.1"/>
    </source>
</evidence>